<dbReference type="Pfam" id="PF14392">
    <property type="entry name" value="zf-CCHC_4"/>
    <property type="match status" value="1"/>
</dbReference>
<accession>A0ABR0XSB3</accession>
<dbReference type="EMBL" id="JABTTQ020000002">
    <property type="protein sequence ID" value="KAK6162102.1"/>
    <property type="molecule type" value="Genomic_DNA"/>
</dbReference>
<protein>
    <recommendedName>
        <fullName evidence="2">Zinc knuckle CX2CX4HX4C domain-containing protein</fullName>
    </recommendedName>
</protein>
<gene>
    <name evidence="3" type="ORF">DH2020_001943</name>
</gene>
<evidence type="ECO:0000259" key="2">
    <source>
        <dbReference type="Pfam" id="PF14392"/>
    </source>
</evidence>
<keyword evidence="4" id="KW-1185">Reference proteome</keyword>
<reference evidence="3 4" key="1">
    <citation type="journal article" date="2021" name="Comput. Struct. Biotechnol. J.">
        <title>De novo genome assembly of the potent medicinal plant Rehmannia glutinosa using nanopore technology.</title>
        <authorList>
            <person name="Ma L."/>
            <person name="Dong C."/>
            <person name="Song C."/>
            <person name="Wang X."/>
            <person name="Zheng X."/>
            <person name="Niu Y."/>
            <person name="Chen S."/>
            <person name="Feng W."/>
        </authorList>
    </citation>
    <scope>NUCLEOTIDE SEQUENCE [LARGE SCALE GENOMIC DNA]</scope>
    <source>
        <strain evidence="3">DH-2019</strain>
    </source>
</reference>
<dbReference type="InterPro" id="IPR025836">
    <property type="entry name" value="Zn_knuckle_CX2CX4HX4C"/>
</dbReference>
<evidence type="ECO:0000256" key="1">
    <source>
        <dbReference type="SAM" id="MobiDB-lite"/>
    </source>
</evidence>
<sequence length="355" mass="39360">MAAELVEGMKKFSLSMEEQQGVALAEADIINSNEECGCNLFGLIHGSKKANFAGFCIGKMFSSVSDIYIPEICSVKGRHIKILAAVNLEKPLLRGASIKLGLSSKWVSFKYENMVGFCFYCGLVGHPDRVCEKRKKDLSEGFLEERQFGDWLRAEESLPGTRNIRQPNNKPKTDSDEGSGKVSQCQDLLSQQTEVGIPRVETILQNELVFEKEIGACSSKGEEAPGEVRQLVPDVTINEVPSWSNLIIPSVEQNSLQVPNKDTTPPAPLSVNMDPRNNSDGPNLLKWNDSWIWKSWLQARYCLLQGLGFKIGDEKSIRAWNSPWIPGCQSLTPLSPHFLSQITWVSELLNPSGSS</sequence>
<name>A0ABR0XSB3_REHGL</name>
<comment type="caution">
    <text evidence="3">The sequence shown here is derived from an EMBL/GenBank/DDBJ whole genome shotgun (WGS) entry which is preliminary data.</text>
</comment>
<feature type="region of interest" description="Disordered" evidence="1">
    <location>
        <begin position="159"/>
        <end position="183"/>
    </location>
</feature>
<evidence type="ECO:0000313" key="4">
    <source>
        <dbReference type="Proteomes" id="UP001318860"/>
    </source>
</evidence>
<dbReference type="Proteomes" id="UP001318860">
    <property type="component" value="Unassembled WGS sequence"/>
</dbReference>
<organism evidence="3 4">
    <name type="scientific">Rehmannia glutinosa</name>
    <name type="common">Chinese foxglove</name>
    <dbReference type="NCBI Taxonomy" id="99300"/>
    <lineage>
        <taxon>Eukaryota</taxon>
        <taxon>Viridiplantae</taxon>
        <taxon>Streptophyta</taxon>
        <taxon>Embryophyta</taxon>
        <taxon>Tracheophyta</taxon>
        <taxon>Spermatophyta</taxon>
        <taxon>Magnoliopsida</taxon>
        <taxon>eudicotyledons</taxon>
        <taxon>Gunneridae</taxon>
        <taxon>Pentapetalae</taxon>
        <taxon>asterids</taxon>
        <taxon>lamiids</taxon>
        <taxon>Lamiales</taxon>
        <taxon>Orobanchaceae</taxon>
        <taxon>Rehmannieae</taxon>
        <taxon>Rehmannia</taxon>
    </lineage>
</organism>
<proteinExistence type="predicted"/>
<feature type="domain" description="Zinc knuckle CX2CX4HX4C" evidence="2">
    <location>
        <begin position="103"/>
        <end position="133"/>
    </location>
</feature>
<evidence type="ECO:0000313" key="3">
    <source>
        <dbReference type="EMBL" id="KAK6162102.1"/>
    </source>
</evidence>